<sequence length="124" mass="14264">MQRERRFRYRLGPYARHRLPPCEQPCSAAVMDDSQLSMDCDNFRMHNQPPWQLLEGEPDLRDCSEGFVSITDPRLATTEQVWILTPERSGLASARLQTYTMAPGERVVYHVKWQGGGSLTVRVI</sequence>
<protein>
    <submittedName>
        <fullName evidence="1">E4 orf6/7</fullName>
    </submittedName>
</protein>
<organism evidence="1 2">
    <name type="scientific">Cynomolgus adenovirus 1</name>
    <dbReference type="NCBI Taxonomy" id="507488"/>
    <lineage>
        <taxon>Viruses</taxon>
        <taxon>Varidnaviria</taxon>
        <taxon>Bamfordvirae</taxon>
        <taxon>Preplasmiviricota</taxon>
        <taxon>Polisuviricotina</taxon>
        <taxon>Pharingeaviricetes</taxon>
        <taxon>Rowavirales</taxon>
        <taxon>Adenoviridae</taxon>
        <taxon>Mastadenovirus</taxon>
        <taxon>Mastadenovirus longumcaudae</taxon>
        <taxon>Simian mastadenovirus B</taxon>
    </lineage>
</organism>
<proteinExistence type="predicted"/>
<evidence type="ECO:0000313" key="2">
    <source>
        <dbReference type="Proteomes" id="UP000156319"/>
    </source>
</evidence>
<reference evidence="2" key="1">
    <citation type="submission" date="2015-06" db="EMBL/GenBank/DDBJ databases">
        <title>Simian adenovirus.</title>
        <authorList>
            <person name="Zhang Q."/>
            <person name="Seto D."/>
            <person name="Dehghan S."/>
        </authorList>
    </citation>
    <scope>NUCLEOTIDE SEQUENCE [LARGE SCALE GENOMIC DNA]</scope>
</reference>
<dbReference type="GeneID" id="37627426"/>
<dbReference type="EMBL" id="KT013209">
    <property type="protein sequence ID" value="ALM55136.1"/>
    <property type="molecule type" value="Genomic_DNA"/>
</dbReference>
<dbReference type="RefSeq" id="YP_009361346.1">
    <property type="nucleotide sequence ID" value="NC_034382.1"/>
</dbReference>
<dbReference type="KEGG" id="vg:37627426"/>
<evidence type="ECO:0000313" key="1">
    <source>
        <dbReference type="EMBL" id="ALM55136.1"/>
    </source>
</evidence>
<accession>A0A1C8EG73</accession>
<name>A0A1C8EG73_9ADEN</name>
<dbReference type="Proteomes" id="UP000156319">
    <property type="component" value="Genome"/>
</dbReference>